<feature type="transmembrane region" description="Helical" evidence="8">
    <location>
        <begin position="110"/>
        <end position="131"/>
    </location>
</feature>
<evidence type="ECO:0000256" key="8">
    <source>
        <dbReference type="SAM" id="Phobius"/>
    </source>
</evidence>
<evidence type="ECO:0000259" key="9">
    <source>
        <dbReference type="PROSITE" id="PS51202"/>
    </source>
</evidence>
<evidence type="ECO:0000256" key="4">
    <source>
        <dbReference type="ARBA" id="ARBA00022989"/>
    </source>
</evidence>
<name>A0A6I6F0R7_9CLOT</name>
<accession>A0A6I6F0R7</accession>
<reference evidence="10 11" key="1">
    <citation type="submission" date="2019-12" db="EMBL/GenBank/DDBJ databases">
        <title>Genome sequenceing of Clostridium bovifaecis.</title>
        <authorList>
            <person name="Yao Y."/>
        </authorList>
    </citation>
    <scope>NUCLEOTIDE SEQUENCE [LARGE SCALE GENOMIC DNA]</scope>
    <source>
        <strain evidence="10 11">BXX</strain>
    </source>
</reference>
<keyword evidence="6 8" id="KW-0472">Membrane</keyword>
<dbReference type="InterPro" id="IPR001807">
    <property type="entry name" value="ClC"/>
</dbReference>
<proteinExistence type="predicted"/>
<keyword evidence="2" id="KW-0813">Transport</keyword>
<dbReference type="GO" id="GO:0005247">
    <property type="term" value="F:voltage-gated chloride channel activity"/>
    <property type="evidence" value="ECO:0007669"/>
    <property type="project" value="TreeGrafter"/>
</dbReference>
<dbReference type="PANTHER" id="PTHR45711">
    <property type="entry name" value="CHLORIDE CHANNEL PROTEIN"/>
    <property type="match status" value="1"/>
</dbReference>
<evidence type="ECO:0000313" key="10">
    <source>
        <dbReference type="EMBL" id="QGU94864.1"/>
    </source>
</evidence>
<keyword evidence="5" id="KW-0406">Ion transport</keyword>
<feature type="transmembrane region" description="Helical" evidence="8">
    <location>
        <begin position="66"/>
        <end position="84"/>
    </location>
</feature>
<evidence type="ECO:0000256" key="2">
    <source>
        <dbReference type="ARBA" id="ARBA00022448"/>
    </source>
</evidence>
<dbReference type="InterPro" id="IPR036721">
    <property type="entry name" value="RCK_C_sf"/>
</dbReference>
<feature type="domain" description="RCK C-terminal" evidence="9">
    <location>
        <begin position="438"/>
        <end position="521"/>
    </location>
</feature>
<dbReference type="GO" id="GO:0005886">
    <property type="term" value="C:plasma membrane"/>
    <property type="evidence" value="ECO:0007669"/>
    <property type="project" value="TreeGrafter"/>
</dbReference>
<protein>
    <submittedName>
        <fullName evidence="10">H(+)/Cl(-) exchange transporter ClcA</fullName>
    </submittedName>
</protein>
<feature type="transmembrane region" description="Helical" evidence="8">
    <location>
        <begin position="368"/>
        <end position="392"/>
    </location>
</feature>
<dbReference type="PRINTS" id="PR00762">
    <property type="entry name" value="CLCHANNEL"/>
</dbReference>
<dbReference type="GO" id="GO:0006813">
    <property type="term" value="P:potassium ion transport"/>
    <property type="evidence" value="ECO:0007669"/>
    <property type="project" value="InterPro"/>
</dbReference>
<dbReference type="InterPro" id="IPR014743">
    <property type="entry name" value="Cl-channel_core"/>
</dbReference>
<dbReference type="Pfam" id="PF02080">
    <property type="entry name" value="TrkA_C"/>
    <property type="match status" value="1"/>
</dbReference>
<dbReference type="NCBIfam" id="NF003640">
    <property type="entry name" value="PRK05277.1"/>
    <property type="match status" value="1"/>
</dbReference>
<dbReference type="GO" id="GO:0008324">
    <property type="term" value="F:monoatomic cation transmembrane transporter activity"/>
    <property type="evidence" value="ECO:0007669"/>
    <property type="project" value="InterPro"/>
</dbReference>
<feature type="transmembrane region" description="Helical" evidence="8">
    <location>
        <begin position="308"/>
        <end position="330"/>
    </location>
</feature>
<dbReference type="EMBL" id="CP046522">
    <property type="protein sequence ID" value="QGU94864.1"/>
    <property type="molecule type" value="Genomic_DNA"/>
</dbReference>
<dbReference type="PANTHER" id="PTHR45711:SF6">
    <property type="entry name" value="CHLORIDE CHANNEL PROTEIN"/>
    <property type="match status" value="1"/>
</dbReference>
<comment type="subcellular location">
    <subcellularLocation>
        <location evidence="1">Membrane</location>
        <topology evidence="1">Multi-pass membrane protein</topology>
    </subcellularLocation>
</comment>
<keyword evidence="4 8" id="KW-1133">Transmembrane helix</keyword>
<evidence type="ECO:0000256" key="1">
    <source>
        <dbReference type="ARBA" id="ARBA00004141"/>
    </source>
</evidence>
<dbReference type="AlphaFoldDB" id="A0A6I6F0R7"/>
<keyword evidence="7" id="KW-0868">Chloride</keyword>
<dbReference type="SUPFAM" id="SSF116726">
    <property type="entry name" value="TrkA C-terminal domain-like"/>
    <property type="match status" value="1"/>
</dbReference>
<feature type="transmembrane region" description="Helical" evidence="8">
    <location>
        <begin position="23"/>
        <end position="45"/>
    </location>
</feature>
<evidence type="ECO:0000256" key="7">
    <source>
        <dbReference type="ARBA" id="ARBA00023214"/>
    </source>
</evidence>
<keyword evidence="3 8" id="KW-0812">Transmembrane</keyword>
<sequence>MNEENKHGTYNTLFHWQSFRLKLVIEGIIVGALAGLVVVFYRLAVEKAWELTKSNYFMKEHNISSIILWFILSIIISLIIGNMVKKEPMISGSGIPQVEGVLLRKLKMNWLRVIIGKFIGGVLAIGGGLSLGREGPSIQLGAAVGQGFSRIFKRVKVEEKYLITSGASAGLSAAFNAPLSGVIFALEEVHKNFSPLILISAMSASLTADFISKQFFGLRPVFDFQLLNVLPLKYYVYLIVLGVITGVFGVLYNKAILKTQDLYGKFKWLTVERRPIVPFMVAGILGLILPEALGSGHELITKMISENWTLKILIIILVVKFLFIMISFGSGVPGGIFLPLLVIGAITGGIYGNILVNTLNISHQYVNNFIILAMAGYFTAIVRAPITGSILITEMTGSFSHLLSLTVVSITAYIVADMLGSEPIYESLLERFITKNDKEEHRFVGDSKKKVILEIAVCMDTIFEDKKIKDIDWPSNCLLVGVKRGQKEIIPKGNTTIYAGDYLIVLVDEDKAPQVTEVLLNMAGTCLVESCHTNR</sequence>
<evidence type="ECO:0000313" key="11">
    <source>
        <dbReference type="Proteomes" id="UP000422764"/>
    </source>
</evidence>
<dbReference type="SUPFAM" id="SSF81340">
    <property type="entry name" value="Clc chloride channel"/>
    <property type="match status" value="1"/>
</dbReference>
<dbReference type="Proteomes" id="UP000422764">
    <property type="component" value="Chromosome"/>
</dbReference>
<feature type="transmembrane region" description="Helical" evidence="8">
    <location>
        <begin position="398"/>
        <end position="416"/>
    </location>
</feature>
<evidence type="ECO:0000256" key="6">
    <source>
        <dbReference type="ARBA" id="ARBA00023136"/>
    </source>
</evidence>
<dbReference type="PROSITE" id="PS51202">
    <property type="entry name" value="RCK_C"/>
    <property type="match status" value="1"/>
</dbReference>
<evidence type="ECO:0000256" key="5">
    <source>
        <dbReference type="ARBA" id="ARBA00023065"/>
    </source>
</evidence>
<evidence type="ECO:0000256" key="3">
    <source>
        <dbReference type="ARBA" id="ARBA00022692"/>
    </source>
</evidence>
<organism evidence="10 11">
    <name type="scientific">Clostridium bovifaecis</name>
    <dbReference type="NCBI Taxonomy" id="2184719"/>
    <lineage>
        <taxon>Bacteria</taxon>
        <taxon>Bacillati</taxon>
        <taxon>Bacillota</taxon>
        <taxon>Clostridia</taxon>
        <taxon>Eubacteriales</taxon>
        <taxon>Clostridiaceae</taxon>
        <taxon>Clostridium</taxon>
    </lineage>
</organism>
<dbReference type="CDD" id="cd01031">
    <property type="entry name" value="EriC"/>
    <property type="match status" value="1"/>
</dbReference>
<dbReference type="Pfam" id="PF00654">
    <property type="entry name" value="Voltage_CLC"/>
    <property type="match status" value="1"/>
</dbReference>
<feature type="transmembrane region" description="Helical" evidence="8">
    <location>
        <begin position="276"/>
        <end position="296"/>
    </location>
</feature>
<dbReference type="Gene3D" id="1.10.3080.10">
    <property type="entry name" value="Clc chloride channel"/>
    <property type="match status" value="1"/>
</dbReference>
<feature type="transmembrane region" description="Helical" evidence="8">
    <location>
        <begin position="232"/>
        <end position="256"/>
    </location>
</feature>
<keyword evidence="11" id="KW-1185">Reference proteome</keyword>
<dbReference type="InterPro" id="IPR006037">
    <property type="entry name" value="RCK_C"/>
</dbReference>
<gene>
    <name evidence="10" type="primary">clcA</name>
    <name evidence="10" type="ORF">GOM49_06910</name>
</gene>
<dbReference type="Gene3D" id="3.30.70.1450">
    <property type="entry name" value="Regulator of K+ conductance, C-terminal domain"/>
    <property type="match status" value="1"/>
</dbReference>
<feature type="transmembrane region" description="Helical" evidence="8">
    <location>
        <begin position="336"/>
        <end position="356"/>
    </location>
</feature>